<evidence type="ECO:0000259" key="6">
    <source>
        <dbReference type="SMART" id="SM01362"/>
    </source>
</evidence>
<dbReference type="SMART" id="SM00785">
    <property type="entry name" value="AARP2CN"/>
    <property type="match status" value="1"/>
</dbReference>
<dbReference type="Pfam" id="PF08142">
    <property type="entry name" value="AARP2CN"/>
    <property type="match status" value="1"/>
</dbReference>
<dbReference type="Proteomes" id="UP001235939">
    <property type="component" value="Chromosome 07"/>
</dbReference>
<sequence length="669" mass="76412">MVKKEESYNKKRLLGGETKPPFLVAVVPLGKLEDPNSLLELVRSCDDSSRSEITPQGHVHVTFPRFKQRFTFVVPNLASTWDLLDTVKACDTVLFLHVLDDITEELDRLISLIFAQGLPTTSHAIYSYNPNVFNKEKLFNLESPTDALQLIRHIGQQKMREVKYRDSRPHLLGERIDFEPNSDQTSEGTLKVSGYVRGTTLDVNNPVYLQGLGDFQLSQIEVLQDPHPLSDRKAELGGGILRMERPDPSRQTSLQQDIPDLEMAESVSGEGPECMEEEGMMLAPKTRVRKLPPGTSDYQATWLTDSEGESGDDDEEEDDDVSMDEYMAREDSEEDSGDDVSHIADDDTTTFHGCIMVTWCGRRLNKLKDERKEQMYPDEVDLDPSESAQKRFAKYRPLKSFHQSEWDPNEGLPADYSRIVDFRHYRQIRNKVLAEEQEGCEPGVDPELHKEGKPLPVFGLLSYEHRMAMVNLAIEKLPECQASIKSKDRLVFVVGYRRYAACPIFSAHTVGKKYKYERFLPSDKTTMASLYAPVMMTPCPVLVFRDDGCQAEMVSKGSFHSIRSRRIIIKRAVLTGYSYSINKRSVVVRFMFFNREDILAFKSIKLHTRKGCQGEIREPVGTHGMMKCKFERKIASDDVIYMNLYKRVFPKWSYEPTLLAPSTQDCSME</sequence>
<evidence type="ECO:0000256" key="1">
    <source>
        <dbReference type="ARBA" id="ARBA00037087"/>
    </source>
</evidence>
<dbReference type="SMART" id="SM01362">
    <property type="entry name" value="DUF663"/>
    <property type="match status" value="1"/>
</dbReference>
<reference evidence="7 8" key="1">
    <citation type="submission" date="2022-01" db="EMBL/GenBank/DDBJ databases">
        <title>A chromosomal length assembly of Cordylochernes scorpioides.</title>
        <authorList>
            <person name="Zeh D."/>
            <person name="Zeh J."/>
        </authorList>
    </citation>
    <scope>NUCLEOTIDE SEQUENCE [LARGE SCALE GENOMIC DNA]</scope>
    <source>
        <strain evidence="7">IN4F17</strain>
        <tissue evidence="7">Whole Body</tissue>
    </source>
</reference>
<keyword evidence="8" id="KW-1185">Reference proteome</keyword>
<dbReference type="Pfam" id="PF04950">
    <property type="entry name" value="RIBIOP_C"/>
    <property type="match status" value="1"/>
</dbReference>
<dbReference type="EMBL" id="CP092869">
    <property type="protein sequence ID" value="UYV69791.1"/>
    <property type="molecule type" value="Genomic_DNA"/>
</dbReference>
<proteinExistence type="inferred from homology"/>
<feature type="region of interest" description="Disordered" evidence="4">
    <location>
        <begin position="287"/>
        <end position="321"/>
    </location>
</feature>
<name>A0ABY6KLQ8_9ARAC</name>
<dbReference type="PANTHER" id="PTHR12858">
    <property type="entry name" value="RIBOSOME BIOGENESIS PROTEIN"/>
    <property type="match status" value="1"/>
</dbReference>
<dbReference type="InterPro" id="IPR012948">
    <property type="entry name" value="AARP2CN"/>
</dbReference>
<feature type="compositionally biased region" description="Acidic residues" evidence="4">
    <location>
        <begin position="306"/>
        <end position="321"/>
    </location>
</feature>
<comment type="function">
    <text evidence="1">Required during maturation of the 40S ribosomal subunit in the nucleolus.</text>
</comment>
<gene>
    <name evidence="7" type="ORF">LAZ67_7000744</name>
</gene>
<accession>A0ABY6KLQ8</accession>
<evidence type="ECO:0000313" key="8">
    <source>
        <dbReference type="Proteomes" id="UP001235939"/>
    </source>
</evidence>
<evidence type="ECO:0000313" key="7">
    <source>
        <dbReference type="EMBL" id="UYV69791.1"/>
    </source>
</evidence>
<evidence type="ECO:0000256" key="4">
    <source>
        <dbReference type="SAM" id="MobiDB-lite"/>
    </source>
</evidence>
<dbReference type="InterPro" id="IPR039761">
    <property type="entry name" value="Bms1/Tsr1"/>
</dbReference>
<comment type="similarity">
    <text evidence="2">Belongs to the TRAFAC class translation factor GTPase superfamily. Bms1-like GTPase family. TSR1 subfamily.</text>
</comment>
<evidence type="ECO:0000259" key="5">
    <source>
        <dbReference type="SMART" id="SM00785"/>
    </source>
</evidence>
<feature type="domain" description="Ribosome biogenesis protein BMS1/TSR1 C-terminal" evidence="6">
    <location>
        <begin position="379"/>
        <end position="648"/>
    </location>
</feature>
<dbReference type="InterPro" id="IPR007034">
    <property type="entry name" value="BMS1_TSR1_C"/>
</dbReference>
<evidence type="ECO:0000256" key="2">
    <source>
        <dbReference type="ARBA" id="ARBA00038288"/>
    </source>
</evidence>
<organism evidence="7 8">
    <name type="scientific">Cordylochernes scorpioides</name>
    <dbReference type="NCBI Taxonomy" id="51811"/>
    <lineage>
        <taxon>Eukaryota</taxon>
        <taxon>Metazoa</taxon>
        <taxon>Ecdysozoa</taxon>
        <taxon>Arthropoda</taxon>
        <taxon>Chelicerata</taxon>
        <taxon>Arachnida</taxon>
        <taxon>Pseudoscorpiones</taxon>
        <taxon>Cheliferoidea</taxon>
        <taxon>Chernetidae</taxon>
        <taxon>Cordylochernes</taxon>
    </lineage>
</organism>
<dbReference type="Pfam" id="PF22298">
    <property type="entry name" value="Tsr1_G-like"/>
    <property type="match status" value="1"/>
</dbReference>
<dbReference type="PANTHER" id="PTHR12858:SF1">
    <property type="entry name" value="PRE-RRNA-PROCESSING PROTEIN TSR1 HOMOLOG"/>
    <property type="match status" value="1"/>
</dbReference>
<evidence type="ECO:0000256" key="3">
    <source>
        <dbReference type="ARBA" id="ARBA00040070"/>
    </source>
</evidence>
<feature type="domain" description="AARP2CN" evidence="5">
    <location>
        <begin position="146"/>
        <end position="227"/>
    </location>
</feature>
<protein>
    <recommendedName>
        <fullName evidence="3">Pre-rRNA-processing protein TSR1 homolog</fullName>
    </recommendedName>
</protein>